<dbReference type="Proteomes" id="UP000019486">
    <property type="component" value="Unassembled WGS sequence"/>
</dbReference>
<dbReference type="STRING" id="1385369.N825_13625"/>
<dbReference type="InterPro" id="IPR007419">
    <property type="entry name" value="BFD-like_2Fe2S-bd_dom"/>
</dbReference>
<dbReference type="InterPro" id="IPR041854">
    <property type="entry name" value="BFD-like_2Fe2S-bd_dom_sf"/>
</dbReference>
<protein>
    <submittedName>
        <fullName evidence="4">(2Fe-2S)-binding protein</fullName>
    </submittedName>
</protein>
<dbReference type="AlphaFoldDB" id="W9H3A5"/>
<dbReference type="SUPFAM" id="SSF51905">
    <property type="entry name" value="FAD/NAD(P)-binding domain"/>
    <property type="match status" value="1"/>
</dbReference>
<accession>W9H3A5</accession>
<dbReference type="Gene3D" id="3.50.50.60">
    <property type="entry name" value="FAD/NAD(P)-binding domain"/>
    <property type="match status" value="2"/>
</dbReference>
<dbReference type="InterPro" id="IPR023753">
    <property type="entry name" value="FAD/NAD-binding_dom"/>
</dbReference>
<dbReference type="InterPro" id="IPR051691">
    <property type="entry name" value="Metab_Enz_Cyan_OpOx_G3PDH"/>
</dbReference>
<dbReference type="PIRSF" id="PIRSF037495">
    <property type="entry name" value="Opine_OX_OoxA/HcnB"/>
    <property type="match status" value="1"/>
</dbReference>
<proteinExistence type="predicted"/>
<dbReference type="PANTHER" id="PTHR42949">
    <property type="entry name" value="ANAEROBIC GLYCEROL-3-PHOSPHATE DEHYDROGENASE SUBUNIT B"/>
    <property type="match status" value="1"/>
</dbReference>
<dbReference type="PANTHER" id="PTHR42949:SF3">
    <property type="entry name" value="ANAEROBIC GLYCEROL-3-PHOSPHATE DEHYDROGENASE SUBUNIT B"/>
    <property type="match status" value="1"/>
</dbReference>
<comment type="caution">
    <text evidence="4">The sequence shown here is derived from an EMBL/GenBank/DDBJ whole genome shotgun (WGS) entry which is preliminary data.</text>
</comment>
<evidence type="ECO:0000259" key="3">
    <source>
        <dbReference type="Pfam" id="PF07992"/>
    </source>
</evidence>
<dbReference type="GO" id="GO:0016491">
    <property type="term" value="F:oxidoreductase activity"/>
    <property type="evidence" value="ECO:0007669"/>
    <property type="project" value="UniProtKB-KW"/>
</dbReference>
<dbReference type="Pfam" id="PF04324">
    <property type="entry name" value="Fer2_BFD"/>
    <property type="match status" value="1"/>
</dbReference>
<feature type="domain" description="FAD/NAD(P)-binding" evidence="3">
    <location>
        <begin position="13"/>
        <end position="328"/>
    </location>
</feature>
<keyword evidence="1" id="KW-0560">Oxidoreductase</keyword>
<dbReference type="CDD" id="cd19946">
    <property type="entry name" value="GlpA-like_Fer2_BFD-like"/>
    <property type="match status" value="1"/>
</dbReference>
<dbReference type="PRINTS" id="PR00368">
    <property type="entry name" value="FADPNR"/>
</dbReference>
<dbReference type="InterPro" id="IPR017224">
    <property type="entry name" value="Opine_Oxase_asu/HCN_bsu"/>
</dbReference>
<evidence type="ECO:0000256" key="1">
    <source>
        <dbReference type="ARBA" id="ARBA00023002"/>
    </source>
</evidence>
<dbReference type="RefSeq" id="WP_245613204.1">
    <property type="nucleotide sequence ID" value="NZ_AVFL01000019.1"/>
</dbReference>
<organism evidence="4 5">
    <name type="scientific">Skermanella stibiiresistens SB22</name>
    <dbReference type="NCBI Taxonomy" id="1385369"/>
    <lineage>
        <taxon>Bacteria</taxon>
        <taxon>Pseudomonadati</taxon>
        <taxon>Pseudomonadota</taxon>
        <taxon>Alphaproteobacteria</taxon>
        <taxon>Rhodospirillales</taxon>
        <taxon>Azospirillaceae</taxon>
        <taxon>Skermanella</taxon>
    </lineage>
</organism>
<reference evidence="4 5" key="1">
    <citation type="submission" date="2013-08" db="EMBL/GenBank/DDBJ databases">
        <title>The genome sequence of Skermanella stibiiresistens.</title>
        <authorList>
            <person name="Zhu W."/>
            <person name="Wang G."/>
        </authorList>
    </citation>
    <scope>NUCLEOTIDE SEQUENCE [LARGE SCALE GENOMIC DNA]</scope>
    <source>
        <strain evidence="4 5">SB22</strain>
    </source>
</reference>
<sequence length="479" mass="49998">MTASPMTSQKPADLVVIGAGPAGLAAAALAAGHGIRTLLLDEQPAPGGQIYRGVTRTPIGDPRVLGPDYRRGQDLVAAFESSGAKRVVGASVWSLTRDAEAGLEIGYSVAGAGTLIQAPRVILATGAMERPFPIPGWTLPGVMGAGAAQTLLKTSALVPDGPLVLAGTGPLLWLLAVQYVRAGVSIGAILDTTPRANWRAALPHMAGFVRSSYAIKGLKQLREARSKVRVISQVTGLRALGSDRIEAVAFRRGDGAEERMPAATLLLHQGVIPNPNLASAAGCAQDWNPDQLCWMPRTDVWNASTVDGVWIAGDGAGIGGAIAAEHQGRLAAVAALSAMGVLDGAGQDREAAPIRKALAGATRGRRFLDALYRPADQFRVPEDDTLVCRCEEVTAGQLREAVRLGCTGPNQTKTFLRCGMGPCQGRLCGTTVTELIAAERRVPASEVGHYRLRPPIKPITLAELAAVSKDDIPAVAAER</sequence>
<dbReference type="InterPro" id="IPR036188">
    <property type="entry name" value="FAD/NAD-bd_sf"/>
</dbReference>
<evidence type="ECO:0000313" key="5">
    <source>
        <dbReference type="Proteomes" id="UP000019486"/>
    </source>
</evidence>
<gene>
    <name evidence="4" type="ORF">N825_13625</name>
</gene>
<dbReference type="Gene3D" id="1.10.10.1100">
    <property type="entry name" value="BFD-like [2Fe-2S]-binding domain"/>
    <property type="match status" value="1"/>
</dbReference>
<dbReference type="PATRIC" id="fig|1385369.3.peg.4605"/>
<dbReference type="EMBL" id="AVFL01000019">
    <property type="protein sequence ID" value="EWY38243.1"/>
    <property type="molecule type" value="Genomic_DNA"/>
</dbReference>
<feature type="domain" description="BFD-like [2Fe-2S]-binding" evidence="2">
    <location>
        <begin position="386"/>
        <end position="437"/>
    </location>
</feature>
<dbReference type="PRINTS" id="PR00469">
    <property type="entry name" value="PNDRDTASEII"/>
</dbReference>
<keyword evidence="5" id="KW-1185">Reference proteome</keyword>
<dbReference type="Pfam" id="PF07992">
    <property type="entry name" value="Pyr_redox_2"/>
    <property type="match status" value="1"/>
</dbReference>
<evidence type="ECO:0000259" key="2">
    <source>
        <dbReference type="Pfam" id="PF04324"/>
    </source>
</evidence>
<name>W9H3A5_9PROT</name>
<evidence type="ECO:0000313" key="4">
    <source>
        <dbReference type="EMBL" id="EWY38243.1"/>
    </source>
</evidence>